<keyword evidence="7" id="KW-0067">ATP-binding</keyword>
<evidence type="ECO:0000256" key="7">
    <source>
        <dbReference type="ARBA" id="ARBA00022840"/>
    </source>
</evidence>
<dbReference type="Gene3D" id="3.30.565.10">
    <property type="entry name" value="Histidine kinase-like ATPase, C-terminal domain"/>
    <property type="match status" value="1"/>
</dbReference>
<dbReference type="InterPro" id="IPR011712">
    <property type="entry name" value="Sig_transdc_His_kin_sub3_dim/P"/>
</dbReference>
<keyword evidence="3" id="KW-0597">Phosphoprotein</keyword>
<feature type="domain" description="Signal transduction histidine kinase subgroup 3 dimerisation and phosphoacceptor" evidence="11">
    <location>
        <begin position="262"/>
        <end position="329"/>
    </location>
</feature>
<evidence type="ECO:0000259" key="12">
    <source>
        <dbReference type="Pfam" id="PF13796"/>
    </source>
</evidence>
<keyword evidence="6 13" id="KW-0418">Kinase</keyword>
<keyword evidence="14" id="KW-1185">Reference proteome</keyword>
<keyword evidence="8" id="KW-0902">Two-component regulatory system</keyword>
<dbReference type="EC" id="2.7.13.3" evidence="2"/>
<comment type="catalytic activity">
    <reaction evidence="1">
        <text>ATP + protein L-histidine = ADP + protein N-phospho-L-histidine.</text>
        <dbReference type="EC" id="2.7.13.3"/>
    </reaction>
</comment>
<feature type="transmembrane region" description="Helical" evidence="9">
    <location>
        <begin position="140"/>
        <end position="165"/>
    </location>
</feature>
<evidence type="ECO:0000256" key="4">
    <source>
        <dbReference type="ARBA" id="ARBA00022679"/>
    </source>
</evidence>
<dbReference type="InterPro" id="IPR003594">
    <property type="entry name" value="HATPase_dom"/>
</dbReference>
<evidence type="ECO:0000256" key="3">
    <source>
        <dbReference type="ARBA" id="ARBA00022553"/>
    </source>
</evidence>
<feature type="domain" description="Putative sensor" evidence="12">
    <location>
        <begin position="64"/>
        <end position="233"/>
    </location>
</feature>
<dbReference type="RefSeq" id="WP_221490195.1">
    <property type="nucleotide sequence ID" value="NZ_BAAAUI010000078.1"/>
</dbReference>
<sequence>MTRPRPPRNPLYEVVSKRTWLGTLSLLLGAFWTLLPLAVIFFGFIGALFPLVAALFAQKFYLAIWNLPTLLGSPVVVWLLGWLLVRFGRAEAAQFRLVTGESVTPGLALPPGRNPYKVAPKLVVNPTLWRTIGYWIARGVLTAATGLITFLAWYGPGFLLTIAILEFFFSPQVELPGGGVARNSYTNMEVFRDAAWPFWVGVFLLAGILLLMLAPVLVRAMVSVHLALTRTMLEPKSAADLAERVQQVEERRAVAVAAAEAERQRIERDLHDGAQQQLVALAMKLGRARSRHGQDPAAALKLIEEAHQEAKDAIDELRNLTRGLHPPVLEDRGLDAALSALSARCPVPVRIRYLVDARPSLTIEAIAYFMISEALTNIAKHAHASKAGIEVRRTDDRLTVVVTDDGIGGAKASPGSGLAGLADRAGGVDGTLTLYSPEGGPTILTMELPCES</sequence>
<evidence type="ECO:0000313" key="14">
    <source>
        <dbReference type="Proteomes" id="UP000533598"/>
    </source>
</evidence>
<dbReference type="Gene3D" id="1.20.5.1930">
    <property type="match status" value="1"/>
</dbReference>
<evidence type="ECO:0000256" key="6">
    <source>
        <dbReference type="ARBA" id="ARBA00022777"/>
    </source>
</evidence>
<keyword evidence="9" id="KW-0812">Transmembrane</keyword>
<organism evidence="13 14">
    <name type="scientific">Crossiella cryophila</name>
    <dbReference type="NCBI Taxonomy" id="43355"/>
    <lineage>
        <taxon>Bacteria</taxon>
        <taxon>Bacillati</taxon>
        <taxon>Actinomycetota</taxon>
        <taxon>Actinomycetes</taxon>
        <taxon>Pseudonocardiales</taxon>
        <taxon>Pseudonocardiaceae</taxon>
        <taxon>Crossiella</taxon>
    </lineage>
</organism>
<dbReference type="InterPro" id="IPR050482">
    <property type="entry name" value="Sensor_HK_TwoCompSys"/>
</dbReference>
<dbReference type="PANTHER" id="PTHR24421:SF10">
    <property type="entry name" value="NITRATE_NITRITE SENSOR PROTEIN NARQ"/>
    <property type="match status" value="1"/>
</dbReference>
<accession>A0A7W7CL99</accession>
<evidence type="ECO:0000313" key="13">
    <source>
        <dbReference type="EMBL" id="MBB4681544.1"/>
    </source>
</evidence>
<dbReference type="Pfam" id="PF07730">
    <property type="entry name" value="HisKA_3"/>
    <property type="match status" value="1"/>
</dbReference>
<proteinExistence type="predicted"/>
<comment type="caution">
    <text evidence="13">The sequence shown here is derived from an EMBL/GenBank/DDBJ whole genome shotgun (WGS) entry which is preliminary data.</text>
</comment>
<keyword evidence="9" id="KW-1133">Transmembrane helix</keyword>
<keyword evidence="9" id="KW-0472">Membrane</keyword>
<evidence type="ECO:0000259" key="11">
    <source>
        <dbReference type="Pfam" id="PF07730"/>
    </source>
</evidence>
<gene>
    <name evidence="13" type="ORF">HNR67_007662</name>
</gene>
<reference evidence="13 14" key="1">
    <citation type="submission" date="2020-08" db="EMBL/GenBank/DDBJ databases">
        <title>Sequencing the genomes of 1000 actinobacteria strains.</title>
        <authorList>
            <person name="Klenk H.-P."/>
        </authorList>
    </citation>
    <scope>NUCLEOTIDE SEQUENCE [LARGE SCALE GENOMIC DNA]</scope>
    <source>
        <strain evidence="13 14">DSM 44230</strain>
    </source>
</reference>
<feature type="transmembrane region" description="Helical" evidence="9">
    <location>
        <begin position="60"/>
        <end position="85"/>
    </location>
</feature>
<dbReference type="SUPFAM" id="SSF55874">
    <property type="entry name" value="ATPase domain of HSP90 chaperone/DNA topoisomerase II/histidine kinase"/>
    <property type="match status" value="1"/>
</dbReference>
<dbReference type="GO" id="GO:0016020">
    <property type="term" value="C:membrane"/>
    <property type="evidence" value="ECO:0007669"/>
    <property type="project" value="InterPro"/>
</dbReference>
<dbReference type="InterPro" id="IPR025828">
    <property type="entry name" value="Put_sensor_dom"/>
</dbReference>
<evidence type="ECO:0000259" key="10">
    <source>
        <dbReference type="Pfam" id="PF02518"/>
    </source>
</evidence>
<evidence type="ECO:0000256" key="1">
    <source>
        <dbReference type="ARBA" id="ARBA00000085"/>
    </source>
</evidence>
<dbReference type="AlphaFoldDB" id="A0A7W7CL99"/>
<name>A0A7W7CL99_9PSEU</name>
<evidence type="ECO:0000256" key="5">
    <source>
        <dbReference type="ARBA" id="ARBA00022741"/>
    </source>
</evidence>
<evidence type="ECO:0000256" key="2">
    <source>
        <dbReference type="ARBA" id="ARBA00012438"/>
    </source>
</evidence>
<feature type="transmembrane region" description="Helical" evidence="9">
    <location>
        <begin position="21"/>
        <end position="54"/>
    </location>
</feature>
<dbReference type="PANTHER" id="PTHR24421">
    <property type="entry name" value="NITRATE/NITRITE SENSOR PROTEIN NARX-RELATED"/>
    <property type="match status" value="1"/>
</dbReference>
<evidence type="ECO:0000256" key="8">
    <source>
        <dbReference type="ARBA" id="ARBA00023012"/>
    </source>
</evidence>
<dbReference type="EMBL" id="JACHMH010000001">
    <property type="protein sequence ID" value="MBB4681544.1"/>
    <property type="molecule type" value="Genomic_DNA"/>
</dbReference>
<feature type="transmembrane region" description="Helical" evidence="9">
    <location>
        <begin position="198"/>
        <end position="222"/>
    </location>
</feature>
<keyword evidence="4" id="KW-0808">Transferase</keyword>
<feature type="domain" description="Histidine kinase/HSP90-like ATPase" evidence="10">
    <location>
        <begin position="368"/>
        <end position="449"/>
    </location>
</feature>
<dbReference type="GO" id="GO:0005524">
    <property type="term" value="F:ATP binding"/>
    <property type="evidence" value="ECO:0007669"/>
    <property type="project" value="UniProtKB-KW"/>
</dbReference>
<keyword evidence="5" id="KW-0547">Nucleotide-binding</keyword>
<dbReference type="Pfam" id="PF13796">
    <property type="entry name" value="Sensor"/>
    <property type="match status" value="1"/>
</dbReference>
<evidence type="ECO:0000256" key="9">
    <source>
        <dbReference type="SAM" id="Phobius"/>
    </source>
</evidence>
<dbReference type="Pfam" id="PF02518">
    <property type="entry name" value="HATPase_c"/>
    <property type="match status" value="1"/>
</dbReference>
<dbReference type="CDD" id="cd16917">
    <property type="entry name" value="HATPase_UhpB-NarQ-NarX-like"/>
    <property type="match status" value="1"/>
</dbReference>
<dbReference type="InterPro" id="IPR036890">
    <property type="entry name" value="HATPase_C_sf"/>
</dbReference>
<dbReference type="GO" id="GO:0000155">
    <property type="term" value="F:phosphorelay sensor kinase activity"/>
    <property type="evidence" value="ECO:0007669"/>
    <property type="project" value="InterPro"/>
</dbReference>
<protein>
    <recommendedName>
        <fullName evidence="2">histidine kinase</fullName>
        <ecNumber evidence="2">2.7.13.3</ecNumber>
    </recommendedName>
</protein>
<dbReference type="Proteomes" id="UP000533598">
    <property type="component" value="Unassembled WGS sequence"/>
</dbReference>
<dbReference type="GO" id="GO:0046983">
    <property type="term" value="F:protein dimerization activity"/>
    <property type="evidence" value="ECO:0007669"/>
    <property type="project" value="InterPro"/>
</dbReference>